<feature type="compositionally biased region" description="Polar residues" evidence="5">
    <location>
        <begin position="527"/>
        <end position="536"/>
    </location>
</feature>
<evidence type="ECO:0000256" key="5">
    <source>
        <dbReference type="SAM" id="MobiDB-lite"/>
    </source>
</evidence>
<proteinExistence type="inferred from homology"/>
<dbReference type="InterPro" id="IPR000980">
    <property type="entry name" value="SH2"/>
</dbReference>
<dbReference type="SMART" id="SM00252">
    <property type="entry name" value="SH2"/>
    <property type="match status" value="1"/>
</dbReference>
<dbReference type="InterPro" id="IPR036860">
    <property type="entry name" value="SH2_dom_sf"/>
</dbReference>
<dbReference type="PROSITE" id="PS50001">
    <property type="entry name" value="SH2"/>
    <property type="match status" value="1"/>
</dbReference>
<dbReference type="Pfam" id="PF08916">
    <property type="entry name" value="Phe_ZIP"/>
    <property type="match status" value="1"/>
</dbReference>
<dbReference type="PANTHER" id="PTHR10872">
    <property type="entry name" value="SH2B ADAPTER PROTEIN"/>
    <property type="match status" value="1"/>
</dbReference>
<evidence type="ECO:0000313" key="7">
    <source>
        <dbReference type="EMBL" id="RXM32769.1"/>
    </source>
</evidence>
<dbReference type="InterPro" id="IPR030523">
    <property type="entry name" value="SH2B"/>
</dbReference>
<accession>A0A444UC89</accession>
<evidence type="ECO:0000313" key="8">
    <source>
        <dbReference type="Proteomes" id="UP000289886"/>
    </source>
</evidence>
<feature type="compositionally biased region" description="Gly residues" evidence="5">
    <location>
        <begin position="386"/>
        <end position="395"/>
    </location>
</feature>
<feature type="compositionally biased region" description="Low complexity" evidence="5">
    <location>
        <begin position="209"/>
        <end position="220"/>
    </location>
</feature>
<dbReference type="PRINTS" id="PR00401">
    <property type="entry name" value="SH2DOMAIN"/>
</dbReference>
<name>A0A444UC89_ACIRT</name>
<dbReference type="EMBL" id="SCEB01214849">
    <property type="protein sequence ID" value="RXM32769.1"/>
    <property type="molecule type" value="Genomic_DNA"/>
</dbReference>
<dbReference type="InterPro" id="IPR036290">
    <property type="entry name" value="Phe_ZIP_sf"/>
</dbReference>
<dbReference type="GO" id="GO:0005886">
    <property type="term" value="C:plasma membrane"/>
    <property type="evidence" value="ECO:0007669"/>
    <property type="project" value="TreeGrafter"/>
</dbReference>
<dbReference type="InterPro" id="IPR015012">
    <property type="entry name" value="Phe_ZIP"/>
</dbReference>
<feature type="region of interest" description="Disordered" evidence="5">
    <location>
        <begin position="174"/>
        <end position="230"/>
    </location>
</feature>
<feature type="region of interest" description="Disordered" evidence="5">
    <location>
        <begin position="373"/>
        <end position="398"/>
    </location>
</feature>
<evidence type="ECO:0000259" key="6">
    <source>
        <dbReference type="PROSITE" id="PS50001"/>
    </source>
</evidence>
<comment type="similarity">
    <text evidence="1">Belongs to the SH2B adapter family.</text>
</comment>
<keyword evidence="3 4" id="KW-0727">SH2 domain</keyword>
<feature type="compositionally biased region" description="Low complexity" evidence="5">
    <location>
        <begin position="373"/>
        <end position="385"/>
    </location>
</feature>
<organism evidence="7 8">
    <name type="scientific">Acipenser ruthenus</name>
    <name type="common">Sterlet sturgeon</name>
    <dbReference type="NCBI Taxonomy" id="7906"/>
    <lineage>
        <taxon>Eukaryota</taxon>
        <taxon>Metazoa</taxon>
        <taxon>Chordata</taxon>
        <taxon>Craniata</taxon>
        <taxon>Vertebrata</taxon>
        <taxon>Euteleostomi</taxon>
        <taxon>Actinopterygii</taxon>
        <taxon>Chondrostei</taxon>
        <taxon>Acipenseriformes</taxon>
        <taxon>Acipenseridae</taxon>
        <taxon>Acipenser</taxon>
    </lineage>
</organism>
<evidence type="ECO:0000256" key="1">
    <source>
        <dbReference type="ARBA" id="ARBA00010220"/>
    </source>
</evidence>
<gene>
    <name evidence="7" type="ORF">EOD39_15712</name>
</gene>
<dbReference type="Pfam" id="PF00169">
    <property type="entry name" value="PH"/>
    <property type="match status" value="1"/>
</dbReference>
<protein>
    <submittedName>
        <fullName evidence="7">SH2B adapter protein 1</fullName>
    </submittedName>
</protein>
<sequence length="720" mass="76873">MNGTAFSSPDDDLDPSGCRPGPSPPPSPSLPCPSWKEFCEIHAHAAAMEFARRFRLYLEDHPQYLSLPGGAGSAFSRRFADRFMHHFQGEFGGGDAVSVETCCSIEEDSSSLTSPQQPPEGGGPLLSQGAPELDVIPLDPPHPPAQPISISSQSRSSEDVSFSSLASYNNAAAVSLAPPSGPSSVTTPYRPGAASLAPSGGQQASRGISPNVNAANSSNPGKAKLRKRFSLRSVSRSVRGILQWRSAGSEASSPAGEEEEREREREGLGTGGLSGSYSYSGGSVEEGLPLPLSAPSSLPPSSSSSSSSFSSEQLERRQSSGNNSWDRDREKWTHRFERLRLSRTHAPSLSPSPSLGVHREGLISYMVAEGLLQTGSSGGQTESSGGRTGGSGGQTGSKARWQKCRLILRSDGRAGATSPIPTLGPQGCLLEFFVPPKASKPRVTIFCSSIVDARTTTPLEMPDKENTFVLKMQSSVEYILETADSLQMKSWLADIQQCIIRSEHDDSLDAPCLSESLPSRELPITPGETSDPQTQVGYGGLGGPNSEMHPPELPPRAPLDESESRLQGGGGANAVTPFRESPDGTEVLDHLLSDCPWFHGTLSRLKAAQLCLAGGTGSHGVFLVRQSETRRGEYVLTFNFQGKAKCRVQHLWFQSIFDMLEHFRVHPIPLESGGASDVTLISFVVSANRQHGRDRSGSRSAVCDVITPRHPESPSTPIHL</sequence>
<dbReference type="PANTHER" id="PTHR10872:SF3">
    <property type="entry name" value="SH2B ADAPTER PROTEIN 1"/>
    <property type="match status" value="1"/>
</dbReference>
<comment type="caution">
    <text evidence="7">The sequence shown here is derived from an EMBL/GenBank/DDBJ whole genome shotgun (WGS) entry which is preliminary data.</text>
</comment>
<dbReference type="Gene3D" id="2.30.29.30">
    <property type="entry name" value="Pleckstrin-homology domain (PH domain)/Phosphotyrosine-binding domain (PTB)"/>
    <property type="match status" value="1"/>
</dbReference>
<feature type="region of interest" description="Disordered" evidence="5">
    <location>
        <begin position="107"/>
        <end position="156"/>
    </location>
</feature>
<dbReference type="GO" id="GO:0035556">
    <property type="term" value="P:intracellular signal transduction"/>
    <property type="evidence" value="ECO:0007669"/>
    <property type="project" value="TreeGrafter"/>
</dbReference>
<dbReference type="Gene3D" id="6.10.140.110">
    <property type="match status" value="1"/>
</dbReference>
<dbReference type="SUPFAM" id="SSF55550">
    <property type="entry name" value="SH2 domain"/>
    <property type="match status" value="1"/>
</dbReference>
<evidence type="ECO:0000256" key="4">
    <source>
        <dbReference type="PROSITE-ProRule" id="PRU00191"/>
    </source>
</evidence>
<dbReference type="Pfam" id="PF00017">
    <property type="entry name" value="SH2"/>
    <property type="match status" value="1"/>
</dbReference>
<feature type="compositionally biased region" description="Pro residues" evidence="5">
    <location>
        <begin position="21"/>
        <end position="30"/>
    </location>
</feature>
<keyword evidence="8" id="KW-1185">Reference proteome</keyword>
<feature type="compositionally biased region" description="Low complexity" evidence="5">
    <location>
        <begin position="246"/>
        <end position="255"/>
    </location>
</feature>
<feature type="region of interest" description="Disordered" evidence="5">
    <location>
        <begin position="510"/>
        <end position="580"/>
    </location>
</feature>
<dbReference type="AlphaFoldDB" id="A0A444UC89"/>
<feature type="region of interest" description="Disordered" evidence="5">
    <location>
        <begin position="245"/>
        <end position="329"/>
    </location>
</feature>
<evidence type="ECO:0000256" key="3">
    <source>
        <dbReference type="ARBA" id="ARBA00022999"/>
    </source>
</evidence>
<evidence type="ECO:0000256" key="2">
    <source>
        <dbReference type="ARBA" id="ARBA00022553"/>
    </source>
</evidence>
<reference evidence="7 8" key="1">
    <citation type="submission" date="2019-01" db="EMBL/GenBank/DDBJ databases">
        <title>Draft Genome and Complete Hox-Cluster Characterization of the Sterlet Sturgeon (Acipenser ruthenus).</title>
        <authorList>
            <person name="Wei Q."/>
        </authorList>
    </citation>
    <scope>NUCLEOTIDE SEQUENCE [LARGE SCALE GENOMIC DNA]</scope>
    <source>
        <strain evidence="7">WHYD16114868_AA</strain>
        <tissue evidence="7">Blood</tissue>
    </source>
</reference>
<dbReference type="SUPFAM" id="SSF50729">
    <property type="entry name" value="PH domain-like"/>
    <property type="match status" value="1"/>
</dbReference>
<dbReference type="CDD" id="cd01231">
    <property type="entry name" value="PH_SH2B_family"/>
    <property type="match status" value="1"/>
</dbReference>
<feature type="domain" description="SH2" evidence="6">
    <location>
        <begin position="597"/>
        <end position="686"/>
    </location>
</feature>
<feature type="compositionally biased region" description="Low complexity" evidence="5">
    <location>
        <begin position="275"/>
        <end position="312"/>
    </location>
</feature>
<dbReference type="InterPro" id="IPR011993">
    <property type="entry name" value="PH-like_dom_sf"/>
</dbReference>
<dbReference type="Proteomes" id="UP000289886">
    <property type="component" value="Unassembled WGS sequence"/>
</dbReference>
<feature type="region of interest" description="Disordered" evidence="5">
    <location>
        <begin position="691"/>
        <end position="720"/>
    </location>
</feature>
<feature type="region of interest" description="Disordered" evidence="5">
    <location>
        <begin position="1"/>
        <end position="30"/>
    </location>
</feature>
<keyword evidence="2" id="KW-0597">Phosphoprotein</keyword>
<dbReference type="SMART" id="SM00233">
    <property type="entry name" value="PH"/>
    <property type="match status" value="1"/>
</dbReference>
<dbReference type="SUPFAM" id="SSF109805">
    <property type="entry name" value="Phenylalanine zipper"/>
    <property type="match status" value="1"/>
</dbReference>
<dbReference type="GO" id="GO:0005068">
    <property type="term" value="F:transmembrane receptor protein tyrosine kinase adaptor activity"/>
    <property type="evidence" value="ECO:0007669"/>
    <property type="project" value="TreeGrafter"/>
</dbReference>
<dbReference type="InterPro" id="IPR001849">
    <property type="entry name" value="PH_domain"/>
</dbReference>
<dbReference type="Gene3D" id="3.30.505.10">
    <property type="entry name" value="SH2 domain"/>
    <property type="match status" value="1"/>
</dbReference>